<dbReference type="InterPro" id="IPR008942">
    <property type="entry name" value="ENTH_VHS"/>
</dbReference>
<dbReference type="EMBL" id="KV440994">
    <property type="protein sequence ID" value="OAD68633.1"/>
    <property type="molecule type" value="Genomic_DNA"/>
</dbReference>
<dbReference type="RefSeq" id="XP_018286673.1">
    <property type="nucleotide sequence ID" value="XM_018439537.1"/>
</dbReference>
<dbReference type="Pfam" id="PF04818">
    <property type="entry name" value="CID"/>
    <property type="match status" value="1"/>
</dbReference>
<dbReference type="STRING" id="763407.A0A162TNW4"/>
<dbReference type="VEuPathDB" id="FungiDB:PHYBLDRAFT_188619"/>
<organism evidence="3 4">
    <name type="scientific">Phycomyces blakesleeanus (strain ATCC 8743b / DSM 1359 / FGSC 10004 / NBRC 33097 / NRRL 1555)</name>
    <dbReference type="NCBI Taxonomy" id="763407"/>
    <lineage>
        <taxon>Eukaryota</taxon>
        <taxon>Fungi</taxon>
        <taxon>Fungi incertae sedis</taxon>
        <taxon>Mucoromycota</taxon>
        <taxon>Mucoromycotina</taxon>
        <taxon>Mucoromycetes</taxon>
        <taxon>Mucorales</taxon>
        <taxon>Phycomycetaceae</taxon>
        <taxon>Phycomyces</taxon>
    </lineage>
</organism>
<dbReference type="AlphaFoldDB" id="A0A162TNW4"/>
<evidence type="ECO:0000313" key="3">
    <source>
        <dbReference type="EMBL" id="OAD68633.1"/>
    </source>
</evidence>
<dbReference type="Gene3D" id="1.25.40.90">
    <property type="match status" value="1"/>
</dbReference>
<dbReference type="InParanoid" id="A0A162TNW4"/>
<dbReference type="GO" id="GO:0048471">
    <property type="term" value="C:perinuclear region of cytoplasm"/>
    <property type="evidence" value="ECO:0007669"/>
    <property type="project" value="TreeGrafter"/>
</dbReference>
<evidence type="ECO:0000259" key="2">
    <source>
        <dbReference type="PROSITE" id="PS51391"/>
    </source>
</evidence>
<dbReference type="InterPro" id="IPR006569">
    <property type="entry name" value="CID_dom"/>
</dbReference>
<feature type="domain" description="CID" evidence="2">
    <location>
        <begin position="11"/>
        <end position="171"/>
    </location>
</feature>
<name>A0A162TNW4_PHYB8</name>
<reference evidence="4" key="1">
    <citation type="submission" date="2015-06" db="EMBL/GenBank/DDBJ databases">
        <title>Expansion of signal transduction pathways in fungi by whole-genome duplication.</title>
        <authorList>
            <consortium name="DOE Joint Genome Institute"/>
            <person name="Corrochano L.M."/>
            <person name="Kuo A."/>
            <person name="Marcet-Houben M."/>
            <person name="Polaino S."/>
            <person name="Salamov A."/>
            <person name="Villalobos J.M."/>
            <person name="Alvarez M.I."/>
            <person name="Avalos J."/>
            <person name="Benito E.P."/>
            <person name="Benoit I."/>
            <person name="Burger G."/>
            <person name="Camino L.P."/>
            <person name="Canovas D."/>
            <person name="Cerda-Olmedo E."/>
            <person name="Cheng J.-F."/>
            <person name="Dominguez A."/>
            <person name="Elias M."/>
            <person name="Eslava A.P."/>
            <person name="Glaser F."/>
            <person name="Grimwood J."/>
            <person name="Gutierrez G."/>
            <person name="Heitman J."/>
            <person name="Henrissat B."/>
            <person name="Iturriaga E.A."/>
            <person name="Lang B.F."/>
            <person name="Lavin J.L."/>
            <person name="Lee S."/>
            <person name="Li W."/>
            <person name="Lindquist E."/>
            <person name="Lopez-Garcia S."/>
            <person name="Luque E.M."/>
            <person name="Marcos A.T."/>
            <person name="Martin J."/>
            <person name="McCluskey K."/>
            <person name="Medina H.R."/>
            <person name="Miralles-Duran A."/>
            <person name="Miyazaki A."/>
            <person name="Munoz-Torres E."/>
            <person name="Oguiza J.A."/>
            <person name="Ohm R."/>
            <person name="Olmedo M."/>
            <person name="Orejas M."/>
            <person name="Ortiz-Castellanos L."/>
            <person name="Pisabarro A.G."/>
            <person name="Rodriguez-Romero J."/>
            <person name="Ruiz-Herrera J."/>
            <person name="Ruiz-Vazquez R."/>
            <person name="Sanz C."/>
            <person name="Schackwitz W."/>
            <person name="Schmutz J."/>
            <person name="Shahriari M."/>
            <person name="Shelest E."/>
            <person name="Silva-Franco F."/>
            <person name="Soanes D."/>
            <person name="Syed K."/>
            <person name="Tagua V.G."/>
            <person name="Talbot N.J."/>
            <person name="Thon M."/>
            <person name="De vries R.P."/>
            <person name="Wiebenga A."/>
            <person name="Yadav J.S."/>
            <person name="Braun E.L."/>
            <person name="Baker S."/>
            <person name="Garre V."/>
            <person name="Horwitz B."/>
            <person name="Torres-Martinez S."/>
            <person name="Idnurm A."/>
            <person name="Herrera-Estrella A."/>
            <person name="Gabaldon T."/>
            <person name="Grigoriev I.V."/>
        </authorList>
    </citation>
    <scope>NUCLEOTIDE SEQUENCE [LARGE SCALE GENOMIC DNA]</scope>
    <source>
        <strain evidence="4">NRRL 1555(-)</strain>
    </source>
</reference>
<sequence length="383" mass="42091">MMPPMPHEQVMVAEKHEALRSTLADLGNDKMIKALDDLRMILQMIMQDCSRANIEAGKTWSFEYCCHPARAEALIDFILALSLSKPTFEERLHLLYLINDVLFHCIRRQLPWMKELILHRLVPLLRTVYHCPGANEMTKAKVNKVMTIWGDKNFFAPNIIHSIRENVYIPPPPHMPVLGPPPGMPGMMPGFRPPFVPPGAIGPMGMPPMEGSNPAKMPTQMPPHLGVPPRPHPSRGMGVGVGGGSYLPPTSAISTPIPTPGLGPGPGLGLGLGSIPTSGKSSNPTTAPAPPPIPASPPKRYYELPAGWMVTAHKNTAEPYTPIDPVAIQQHHQQSQKNPSIANYLKAPLEDFYDGLDLNDHSDTFEENTDGRVDRNGWEPDYL</sequence>
<feature type="region of interest" description="Disordered" evidence="1">
    <location>
        <begin position="259"/>
        <end position="298"/>
    </location>
</feature>
<gene>
    <name evidence="3" type="ORF">PHYBLDRAFT_188619</name>
</gene>
<dbReference type="PROSITE" id="PS51391">
    <property type="entry name" value="CID"/>
    <property type="match status" value="1"/>
</dbReference>
<evidence type="ECO:0000256" key="1">
    <source>
        <dbReference type="SAM" id="MobiDB-lite"/>
    </source>
</evidence>
<evidence type="ECO:0000313" key="4">
    <source>
        <dbReference type="Proteomes" id="UP000077315"/>
    </source>
</evidence>
<accession>A0A162TNW4</accession>
<dbReference type="GO" id="GO:0006874">
    <property type="term" value="P:intracellular calcium ion homeostasis"/>
    <property type="evidence" value="ECO:0007669"/>
    <property type="project" value="TreeGrafter"/>
</dbReference>
<dbReference type="PANTHER" id="PTHR12323">
    <property type="entry name" value="SR-RELATED CTD ASSOCIATED FACTOR 6"/>
    <property type="match status" value="1"/>
</dbReference>
<dbReference type="Proteomes" id="UP000077315">
    <property type="component" value="Unassembled WGS sequence"/>
</dbReference>
<feature type="non-terminal residue" evidence="3">
    <location>
        <position position="383"/>
    </location>
</feature>
<protein>
    <recommendedName>
        <fullName evidence="2">CID domain-containing protein</fullName>
    </recommendedName>
</protein>
<proteinExistence type="predicted"/>
<dbReference type="OrthoDB" id="21470at2759"/>
<feature type="compositionally biased region" description="Low complexity" evidence="1">
    <location>
        <begin position="273"/>
        <end position="286"/>
    </location>
</feature>
<dbReference type="GeneID" id="29000443"/>
<keyword evidence="4" id="KW-1185">Reference proteome</keyword>
<dbReference type="PANTHER" id="PTHR12323:SF0">
    <property type="entry name" value="CALCIUM HOMEOSTASIS ENDOPLASMIC RETICULUM PROTEIN"/>
    <property type="match status" value="1"/>
</dbReference>
<feature type="region of interest" description="Disordered" evidence="1">
    <location>
        <begin position="360"/>
        <end position="383"/>
    </location>
</feature>
<feature type="compositionally biased region" description="Pro residues" evidence="1">
    <location>
        <begin position="287"/>
        <end position="297"/>
    </location>
</feature>